<evidence type="ECO:0000313" key="2">
    <source>
        <dbReference type="Proteomes" id="UP000229385"/>
    </source>
</evidence>
<proteinExistence type="predicted"/>
<comment type="caution">
    <text evidence="1">The sequence shown here is derived from an EMBL/GenBank/DDBJ whole genome shotgun (WGS) entry which is preliminary data.</text>
</comment>
<reference evidence="2" key="1">
    <citation type="submission" date="2017-09" db="EMBL/GenBank/DDBJ databases">
        <title>Depth-based differentiation of microbial function through sediment-hosted aquifers and enrichment of novel symbionts in the deep terrestrial subsurface.</title>
        <authorList>
            <person name="Probst A.J."/>
            <person name="Ladd B."/>
            <person name="Jarett J.K."/>
            <person name="Geller-Mcgrath D.E."/>
            <person name="Sieber C.M.K."/>
            <person name="Emerson J.B."/>
            <person name="Anantharaman K."/>
            <person name="Thomas B.C."/>
            <person name="Malmstrom R."/>
            <person name="Stieglmeier M."/>
            <person name="Klingl A."/>
            <person name="Woyke T."/>
            <person name="Ryan C.M."/>
            <person name="Banfield J.F."/>
        </authorList>
    </citation>
    <scope>NUCLEOTIDE SEQUENCE [LARGE SCALE GENOMIC DNA]</scope>
</reference>
<name>A0A2M7XCF4_9BACT</name>
<gene>
    <name evidence="1" type="ORF">CO174_02565</name>
</gene>
<organism evidence="1 2">
    <name type="scientific">Candidatus Uhrbacteria bacterium CG_4_9_14_3_um_filter_50_9</name>
    <dbReference type="NCBI Taxonomy" id="1975035"/>
    <lineage>
        <taxon>Bacteria</taxon>
        <taxon>Candidatus Uhriibacteriota</taxon>
    </lineage>
</organism>
<dbReference type="Proteomes" id="UP000229385">
    <property type="component" value="Unassembled WGS sequence"/>
</dbReference>
<accession>A0A2M7XCF4</accession>
<protein>
    <submittedName>
        <fullName evidence="1">Uncharacterized protein</fullName>
    </submittedName>
</protein>
<dbReference type="AlphaFoldDB" id="A0A2M7XCF4"/>
<sequence length="134" mass="14924">MPFIEVRNWPKRPPTPADAMGIKSANFIAWWQTELGCALRRASAMADLPGVTEDSTTVTFGGPCVVPKDKVLGVIVTGLFDRPDRTKEMRDRLADYLADTALQYLSLDWRVEVLVHPFDTEHGSYVSKAVDNNS</sequence>
<dbReference type="EMBL" id="PFWU01000030">
    <property type="protein sequence ID" value="PJA45567.1"/>
    <property type="molecule type" value="Genomic_DNA"/>
</dbReference>
<evidence type="ECO:0000313" key="1">
    <source>
        <dbReference type="EMBL" id="PJA45567.1"/>
    </source>
</evidence>